<dbReference type="SMART" id="SM00671">
    <property type="entry name" value="SEL1"/>
    <property type="match status" value="7"/>
</dbReference>
<evidence type="ECO:0000313" key="3">
    <source>
        <dbReference type="EMBL" id="CBZ31780.1"/>
    </source>
</evidence>
<feature type="compositionally biased region" description="Low complexity" evidence="2">
    <location>
        <begin position="560"/>
        <end position="592"/>
    </location>
</feature>
<dbReference type="Proteomes" id="UP000008980">
    <property type="component" value="Chromosome 7"/>
</dbReference>
<name>E9B957_LEIDO</name>
<dbReference type="GO" id="GO:0005789">
    <property type="term" value="C:endoplasmic reticulum membrane"/>
    <property type="evidence" value="ECO:0007669"/>
    <property type="project" value="TreeGrafter"/>
</dbReference>
<feature type="compositionally biased region" description="Polar residues" evidence="2">
    <location>
        <begin position="593"/>
        <end position="604"/>
    </location>
</feature>
<feature type="compositionally biased region" description="Basic and acidic residues" evidence="2">
    <location>
        <begin position="1313"/>
        <end position="1328"/>
    </location>
</feature>
<reference evidence="3 5" key="1">
    <citation type="journal article" date="2011" name="Genome Res.">
        <title>Whole genome sequencing of multiple Leishmania donovani clinical isolates provides insights into population structure and mechanisms of drug resistance.</title>
        <authorList>
            <person name="Downing T."/>
            <person name="Imamura H."/>
            <person name="Decuypere S."/>
            <person name="Clark T.G."/>
            <person name="Coombs G.H."/>
            <person name="Cotton J.A."/>
            <person name="Hilley J.D."/>
            <person name="de Doncker S."/>
            <person name="Maes I."/>
            <person name="Mottram J.C."/>
            <person name="Quail M.A."/>
            <person name="Rijal S."/>
            <person name="Sanders M."/>
            <person name="Schonian G."/>
            <person name="Stark O."/>
            <person name="Sundar S."/>
            <person name="Vanaerschot M."/>
            <person name="Hertz-Fowler C."/>
            <person name="Dujardin J.C."/>
            <person name="Berriman M."/>
        </authorList>
    </citation>
    <scope>NUCLEOTIDE SEQUENCE [LARGE SCALE GENOMIC DNA]</scope>
    <source>
        <strain evidence="3 5">BPK282A1</strain>
    </source>
</reference>
<dbReference type="InterPro" id="IPR006597">
    <property type="entry name" value="Sel1-like"/>
</dbReference>
<dbReference type="RefSeq" id="XP_024329220.1">
    <property type="nucleotide sequence ID" value="XM_024473489.1"/>
</dbReference>
<feature type="region of interest" description="Disordered" evidence="2">
    <location>
        <begin position="560"/>
        <end position="724"/>
    </location>
</feature>
<feature type="region of interest" description="Disordered" evidence="2">
    <location>
        <begin position="465"/>
        <end position="542"/>
    </location>
</feature>
<dbReference type="SUPFAM" id="SSF81901">
    <property type="entry name" value="HCP-like"/>
    <property type="match status" value="4"/>
</dbReference>
<dbReference type="EMBL" id="FR799594">
    <property type="protein sequence ID" value="CBZ31781.1"/>
    <property type="molecule type" value="Genomic_DNA"/>
</dbReference>
<evidence type="ECO:0008006" key="6">
    <source>
        <dbReference type="Google" id="ProtNLM"/>
    </source>
</evidence>
<dbReference type="VEuPathDB" id="TriTrypDB:LdBPK_070640.1"/>
<feature type="compositionally biased region" description="Low complexity" evidence="2">
    <location>
        <begin position="853"/>
        <end position="865"/>
    </location>
</feature>
<feature type="compositionally biased region" description="Low complexity" evidence="2">
    <location>
        <begin position="488"/>
        <end position="502"/>
    </location>
</feature>
<proteinExistence type="inferred from homology"/>
<sequence>MASLLPSLSRALTHSATRTYIRAFTSIPVLMLPPSALLSSCCTGFCTCIASPVSLLPSPSPTHALRWIFLEVTAIAAAKYTTSRARRSIPSLCSLPPPHLYFTITTYTHTHTHTHTAYSQTHARPSLHPTCAVGFSFIILMQLKCSPCLLRAVHEDQKTPSFPSHIFFSRCVGLCGVAMGSRSVSRRGCRGSQLRCSLLCSIAAAVAVLAILASVATQPVLAEAEDDASWQPMDARGRETIGSMAHAPAAHVDASHAPATDDSLTPAGSVLHRDDAALGAPEPTSNRQERCEEAAGHSAELCTDTVSADRAAESDSVSSSAPRLPSEALTDESVVVERHWSEPPPQQGVPSQAPPHGAQYSGEGRGWHLEQQQQQAREPTDTMSSAISTDGTGALCADDAPAAAPAKKPATASSSDVGVTAASANAVPELRASPPPPPEDLATPAQLDEPPAFDEAAASTLAWEERGSLASQQPPAEVQETYDVPQQSAGEASDSAAGGTEAWEAHPSTMPDRASDAAQAENQTPLQGNSREPHEHQQATSLHCDAHTTVQCKPACEAGEGQHGAAAEAAQQEASSTSTAETTPASLEAPTTWCTSEGPQQTWAAQAHEGMEGKVPSDSASVPEAQEQPAPGHHRMHQQRTGGGEAGGDGAKHSAGDTTADDEALGGTAGASVEEVRPTEAPPPEAEESTAEEHASAAEPATYAATAEASETGCSVAPCTDDSPSHVVKAAAVVTKQALAERRANGDGQGGSDVPMTSEENGEAAAYAQPTDGQTERGDVTPAADVDTISHEEGAMKSEEAVTQFWEGPDDTAAATAEIAFKGEAEDAVSGAAVDLDEVDGDGLKKDEEQPVSSSTASATISAPSSSTAARYHRYEHDVLHPPSPPPSRLALSYLYYHALEALYVNENVTLFVQRARDVAPYGHARLNWLLGVLHAYGIGVPRSERDALMYYSFAAMEAVPEAHMALGYRYKLGLGVAASCESALAHYREAADAVAMTYDGTAAASGGGAEPMTAGAKTVGSGKGGRSGSMSFFAYRDDAAVSDMRKQRRLDLISLKYQADIGNVDALLTLGYLLLKGDYQVVRDGRRAAAYFQTAAGKGSARAHGALGQLYMAGDPSISPPLLPDLRRALHHFRLGALQNDALSLNGMGFLHAVGYLYQDKQHSATGADSNGEAAAPPSNGPPDFATAAQYFYRSHCAEGLYNLGVLFLHGRGVAPDKKQARRLFERAAKQGSVLAQWQLANMLSEATEDGGALPAAECERALALYQRTASFGTWQHRAPGNRHSGGRAGVGADNADLQRQPQRHGQVKGKMGADGDRDARLLEATRSKRVPSHDGSGSEDDGDGANDGDATDRLYGFVRPRSEAEYQVLLAGILDRLHAVEESLLSSDEDEGPTTTSLASFVELLSLAETGDAAASWLAVQYVDDYLEVADTPLPHGRHASKSGAVPLFWPLTAAPGRTPQYLSGEAAASELLYHLLQRTVLHHTHTHTTLGAAYLRLGNFYYYGESPQYGVDMERALAYYRIAGDHHHNAQALFNVGFMYQLGLHKAPRATRVVQGMSAQELMERPEVLRHYTNAPVGAEWKVHSNPPEYLRTSPAFHLTLKAAANAWNRASADPMARGVDVYLAWKYYTASLRQEERGSMAVQFALAVLNVQWSLRHFGISRLLPQLGSSASPAGSPSASAHSASSMAEAGADEVDDTLWTGAGGAHRAHQGKRDVLHGPLGTLTTTIQVMWNRLMENAVDASGTMLSWYKPLEDAVLYGAISVVVVGLLVRHHVA</sequence>
<feature type="region of interest" description="Disordered" evidence="2">
    <location>
        <begin position="250"/>
        <end position="269"/>
    </location>
</feature>
<comment type="similarity">
    <text evidence="1">Belongs to the sel-1 family.</text>
</comment>
<dbReference type="KEGG" id="ldo:LDBPK_070650"/>
<reference evidence="3" key="2">
    <citation type="submission" date="2011-01" db="EMBL/GenBank/DDBJ databases">
        <authorList>
            <person name="Zhao B.P."/>
            <person name="Ren Z.A."/>
            <person name="Li C.D."/>
        </authorList>
    </citation>
    <scope>NUCLEOTIDE SEQUENCE</scope>
    <source>
        <strain evidence="3">BPK282A1</strain>
    </source>
</reference>
<feature type="compositionally biased region" description="Polar residues" evidence="2">
    <location>
        <begin position="520"/>
        <end position="530"/>
    </location>
</feature>
<feature type="compositionally biased region" description="Acidic residues" evidence="2">
    <location>
        <begin position="1339"/>
        <end position="1348"/>
    </location>
</feature>
<feature type="region of interest" description="Disordered" evidence="2">
    <location>
        <begin position="1276"/>
        <end position="1350"/>
    </location>
</feature>
<evidence type="ECO:0000256" key="1">
    <source>
        <dbReference type="ARBA" id="ARBA00038101"/>
    </source>
</evidence>
<evidence type="ECO:0000313" key="4">
    <source>
        <dbReference type="EMBL" id="CBZ31781.1"/>
    </source>
</evidence>
<feature type="compositionally biased region" description="Low complexity" evidence="2">
    <location>
        <begin position="697"/>
        <end position="712"/>
    </location>
</feature>
<feature type="region of interest" description="Disordered" evidence="2">
    <location>
        <begin position="740"/>
        <end position="781"/>
    </location>
</feature>
<feature type="region of interest" description="Disordered" evidence="2">
    <location>
        <begin position="842"/>
        <end position="865"/>
    </location>
</feature>
<dbReference type="RefSeq" id="XP_003858503.1">
    <property type="nucleotide sequence ID" value="XM_003858455.1"/>
</dbReference>
<dbReference type="GO" id="GO:0036503">
    <property type="term" value="P:ERAD pathway"/>
    <property type="evidence" value="ECO:0007669"/>
    <property type="project" value="TreeGrafter"/>
</dbReference>
<feature type="region of interest" description="Disordered" evidence="2">
    <location>
        <begin position="276"/>
        <end position="400"/>
    </location>
</feature>
<dbReference type="KEGG" id="ldo:LDBPK_070640"/>
<dbReference type="PANTHER" id="PTHR11102:SF147">
    <property type="entry name" value="SEL1L ADAPTOR SUBUNIT OF ERAD E3 UBIQUITIN LIGASE"/>
    <property type="match status" value="1"/>
</dbReference>
<accession>E9B957</accession>
<organism evidence="3 5">
    <name type="scientific">Leishmania donovani</name>
    <dbReference type="NCBI Taxonomy" id="5661"/>
    <lineage>
        <taxon>Eukaryota</taxon>
        <taxon>Discoba</taxon>
        <taxon>Euglenozoa</taxon>
        <taxon>Kinetoplastea</taxon>
        <taxon>Metakinetoplastina</taxon>
        <taxon>Trypanosomatida</taxon>
        <taxon>Trypanosomatidae</taxon>
        <taxon>Leishmaniinae</taxon>
        <taxon>Leishmania</taxon>
    </lineage>
</organism>
<dbReference type="Pfam" id="PF08238">
    <property type="entry name" value="Sel1"/>
    <property type="match status" value="6"/>
</dbReference>
<dbReference type="OMA" id="YHRYEHD"/>
<evidence type="ECO:0000313" key="5">
    <source>
        <dbReference type="Proteomes" id="UP000008980"/>
    </source>
</evidence>
<evidence type="ECO:0000256" key="2">
    <source>
        <dbReference type="SAM" id="MobiDB-lite"/>
    </source>
</evidence>
<dbReference type="EMBL" id="FR799594">
    <property type="protein sequence ID" value="CBZ31780.1"/>
    <property type="molecule type" value="Genomic_DNA"/>
</dbReference>
<protein>
    <recommendedName>
        <fullName evidence="6">Sel1 repeat family protein</fullName>
    </recommendedName>
</protein>
<feature type="compositionally biased region" description="Polar residues" evidence="2">
    <location>
        <begin position="370"/>
        <end position="391"/>
    </location>
</feature>
<dbReference type="GeneID" id="13391804"/>
<feature type="region of interest" description="Disordered" evidence="2">
    <location>
        <begin position="427"/>
        <end position="447"/>
    </location>
</feature>
<gene>
    <name evidence="3" type="ORF">LDBPK_070640</name>
    <name evidence="4" type="ORF">LDBPK_070650</name>
</gene>
<reference evidence="5" key="3">
    <citation type="submission" date="2011-02" db="EMBL/GenBank/DDBJ databases">
        <title>Whole genome sequencing of Leishmania donovani clinical lines reveals dynamic variation related to drug resistance.</title>
        <authorList>
            <person name="Downing T."/>
            <person name="Imamura H."/>
            <person name="Sanders M."/>
            <person name="Decuypere S."/>
            <person name="Hertz-Fowler C."/>
            <person name="Clark T.G."/>
            <person name="Rijal S."/>
            <person name="Sundar S."/>
            <person name="Quail M.A."/>
            <person name="De Doncker S."/>
            <person name="Maes I."/>
            <person name="Vanaerschot M."/>
            <person name="Stark O."/>
            <person name="Schonian G."/>
            <person name="Dujardin J.C."/>
            <person name="Berriman M."/>
        </authorList>
    </citation>
    <scope>NUCLEOTIDE SEQUENCE [LARGE SCALE GENOMIC DNA]</scope>
    <source>
        <strain evidence="5">BPK282A1</strain>
    </source>
</reference>
<dbReference type="PANTHER" id="PTHR11102">
    <property type="entry name" value="SEL-1-LIKE PROTEIN"/>
    <property type="match status" value="1"/>
</dbReference>
<dbReference type="InterPro" id="IPR050767">
    <property type="entry name" value="Sel1_AlgK"/>
</dbReference>
<dbReference type="Gene3D" id="1.25.40.10">
    <property type="entry name" value="Tetratricopeptide repeat domain"/>
    <property type="match status" value="3"/>
</dbReference>
<dbReference type="InterPro" id="IPR011990">
    <property type="entry name" value="TPR-like_helical_dom_sf"/>
</dbReference>